<dbReference type="PANTHER" id="PTHR10024">
    <property type="entry name" value="SYNAPTOTAGMIN"/>
    <property type="match status" value="1"/>
</dbReference>
<feature type="transmembrane region" description="Helical" evidence="2">
    <location>
        <begin position="12"/>
        <end position="36"/>
    </location>
</feature>
<dbReference type="SUPFAM" id="SSF49562">
    <property type="entry name" value="C2 domain (Calcium/lipid-binding domain, CaLB)"/>
    <property type="match status" value="2"/>
</dbReference>
<dbReference type="Pfam" id="PF00168">
    <property type="entry name" value="C2"/>
    <property type="match status" value="2"/>
</dbReference>
<sequence>MADVLILDIWDKLAIVAAAMLLLFIVLMCVVCIVSPHCWLNQYCPCKDVDDLRKPPPVYGAIEYGSDVELHSVKQPLHHDHGGRAGYWPHLGSIRESSTSGDGMSDAGFSERIELKRSTKPRRQSSTRSSDSSGSGSSTTYPHHNATLSFTLTFDRTENKLYIKVKQLSGFRVTEPDGAVAPYVKVRVYRNPRHFFAFRGKAGREQLLNNLDVEVQTKIQRRVDDPVFNETFPVDVEQKDLANLSLRLLWPPEMEVDYCEHLHPPHEENLGQLHVGLMYLPTSEKLNLFVLSAESLQSVDPQKHPSECYVKVTLMHDGRPMKKTKTAAQTNDVNPCFNETFTFDVPTHQLEKVYFSLAVLHVDKEGKRHLVGRSYIGRSFDADARDQWEEMMHSPRKQVTCWHRLQS</sequence>
<dbReference type="Gene3D" id="2.60.40.150">
    <property type="entry name" value="C2 domain"/>
    <property type="match status" value="2"/>
</dbReference>
<name>A0ABD0LRN0_9CAEN</name>
<keyword evidence="5" id="KW-1185">Reference proteome</keyword>
<dbReference type="CDD" id="cd00276">
    <property type="entry name" value="C2B_Synaptotagmin"/>
    <property type="match status" value="1"/>
</dbReference>
<protein>
    <recommendedName>
        <fullName evidence="3">C2 domain-containing protein</fullName>
    </recommendedName>
</protein>
<evidence type="ECO:0000259" key="3">
    <source>
        <dbReference type="PROSITE" id="PS50004"/>
    </source>
</evidence>
<proteinExistence type="predicted"/>
<dbReference type="AlphaFoldDB" id="A0ABD0LRN0"/>
<dbReference type="EMBL" id="JACVVK020000029">
    <property type="protein sequence ID" value="KAK7501816.1"/>
    <property type="molecule type" value="Genomic_DNA"/>
</dbReference>
<evidence type="ECO:0000256" key="2">
    <source>
        <dbReference type="SAM" id="Phobius"/>
    </source>
</evidence>
<dbReference type="PROSITE" id="PS50004">
    <property type="entry name" value="C2"/>
    <property type="match status" value="1"/>
</dbReference>
<feature type="region of interest" description="Disordered" evidence="1">
    <location>
        <begin position="113"/>
        <end position="142"/>
    </location>
</feature>
<dbReference type="InterPro" id="IPR000008">
    <property type="entry name" value="C2_dom"/>
</dbReference>
<keyword evidence="2" id="KW-1133">Transmembrane helix</keyword>
<feature type="domain" description="C2" evidence="3">
    <location>
        <begin position="269"/>
        <end position="403"/>
    </location>
</feature>
<accession>A0ABD0LRN0</accession>
<keyword evidence="2" id="KW-0472">Membrane</keyword>
<dbReference type="SMART" id="SM00239">
    <property type="entry name" value="C2"/>
    <property type="match status" value="2"/>
</dbReference>
<keyword evidence="2" id="KW-0812">Transmembrane</keyword>
<organism evidence="4 5">
    <name type="scientific">Batillaria attramentaria</name>
    <dbReference type="NCBI Taxonomy" id="370345"/>
    <lineage>
        <taxon>Eukaryota</taxon>
        <taxon>Metazoa</taxon>
        <taxon>Spiralia</taxon>
        <taxon>Lophotrochozoa</taxon>
        <taxon>Mollusca</taxon>
        <taxon>Gastropoda</taxon>
        <taxon>Caenogastropoda</taxon>
        <taxon>Sorbeoconcha</taxon>
        <taxon>Cerithioidea</taxon>
        <taxon>Batillariidae</taxon>
        <taxon>Batillaria</taxon>
    </lineage>
</organism>
<reference evidence="4 5" key="1">
    <citation type="journal article" date="2023" name="Sci. Data">
        <title>Genome assembly of the Korean intertidal mud-creeper Batillaria attramentaria.</title>
        <authorList>
            <person name="Patra A.K."/>
            <person name="Ho P.T."/>
            <person name="Jun S."/>
            <person name="Lee S.J."/>
            <person name="Kim Y."/>
            <person name="Won Y.J."/>
        </authorList>
    </citation>
    <scope>NUCLEOTIDE SEQUENCE [LARGE SCALE GENOMIC DNA]</scope>
    <source>
        <strain evidence="4">Wonlab-2016</strain>
    </source>
</reference>
<evidence type="ECO:0000256" key="1">
    <source>
        <dbReference type="SAM" id="MobiDB-lite"/>
    </source>
</evidence>
<dbReference type="Proteomes" id="UP001519460">
    <property type="component" value="Unassembled WGS sequence"/>
</dbReference>
<evidence type="ECO:0000313" key="5">
    <source>
        <dbReference type="Proteomes" id="UP001519460"/>
    </source>
</evidence>
<dbReference type="InterPro" id="IPR035892">
    <property type="entry name" value="C2_domain_sf"/>
</dbReference>
<feature type="compositionally biased region" description="Low complexity" evidence="1">
    <location>
        <begin position="126"/>
        <end position="140"/>
    </location>
</feature>
<gene>
    <name evidence="4" type="ORF">BaRGS_00006902</name>
</gene>
<comment type="caution">
    <text evidence="4">The sequence shown here is derived from an EMBL/GenBank/DDBJ whole genome shotgun (WGS) entry which is preliminary data.</text>
</comment>
<evidence type="ECO:0000313" key="4">
    <source>
        <dbReference type="EMBL" id="KAK7501816.1"/>
    </source>
</evidence>